<dbReference type="CDD" id="cd07093">
    <property type="entry name" value="ALDH_F8_HMSADH"/>
    <property type="match status" value="1"/>
</dbReference>
<dbReference type="PANTHER" id="PTHR43720">
    <property type="entry name" value="2-AMINOMUCONIC SEMIALDEHYDE DEHYDROGENASE"/>
    <property type="match status" value="1"/>
</dbReference>
<gene>
    <name evidence="7" type="ORF">I5L79_12740</name>
</gene>
<evidence type="ECO:0000256" key="4">
    <source>
        <dbReference type="PROSITE-ProRule" id="PRU10007"/>
    </source>
</evidence>
<protein>
    <submittedName>
        <fullName evidence="7">Aldehyde dehydrogenase</fullName>
    </submittedName>
</protein>
<dbReference type="EMBL" id="JADWYK010000007">
    <property type="protein sequence ID" value="MBG8554420.1"/>
    <property type="molecule type" value="Genomic_DNA"/>
</dbReference>
<evidence type="ECO:0000313" key="8">
    <source>
        <dbReference type="Proteomes" id="UP000601099"/>
    </source>
</evidence>
<name>A0ABS0L2T7_9BACT</name>
<dbReference type="Gene3D" id="3.40.605.10">
    <property type="entry name" value="Aldehyde Dehydrogenase, Chain A, domain 1"/>
    <property type="match status" value="1"/>
</dbReference>
<dbReference type="Proteomes" id="UP000601099">
    <property type="component" value="Unassembled WGS sequence"/>
</dbReference>
<organism evidence="7 8">
    <name type="scientific">Hymenobacter guriensis</name>
    <dbReference type="NCBI Taxonomy" id="2793065"/>
    <lineage>
        <taxon>Bacteria</taxon>
        <taxon>Pseudomonadati</taxon>
        <taxon>Bacteroidota</taxon>
        <taxon>Cytophagia</taxon>
        <taxon>Cytophagales</taxon>
        <taxon>Hymenobacteraceae</taxon>
        <taxon>Hymenobacter</taxon>
    </lineage>
</organism>
<accession>A0ABS0L2T7</accession>
<dbReference type="RefSeq" id="WP_196955443.1">
    <property type="nucleotide sequence ID" value="NZ_JADWYK010000007.1"/>
</dbReference>
<evidence type="ECO:0000256" key="3">
    <source>
        <dbReference type="ARBA" id="ARBA00023027"/>
    </source>
</evidence>
<keyword evidence="8" id="KW-1185">Reference proteome</keyword>
<sequence length="480" mass="51652">MVQLQNYINGLLVPAANGQYLPNIEPATGQVFSQIPASDAQDVTQAVRAAEAALPAWRRLPAEERGRLLVRIAELIERDLEPLAQAESQDNGKPVSLARTVDIPRAASNFAFFGTAAQHFASETHFQEGVALNYTVRHPLGVVACISPWNLPLYLFTWKIAPALAAGCCVVAKPSEVTPYTAFLLSELCLEAGLPAGVLNIVHGTGPVVGQALVEHPSVKAISFTGGTKTGEHIARTAAPMFKKLSLELGGKNPNLIFADCDLAEAVRTSLRSSFANQGQICLCGSRIFIERSIYEPFKEQFLAGVAGLTVGDPQAADTSQGALVSEAHLEKVLSYIELAHQEGGTLLAGGQRVQVAGRCAGGYFLQPTVFEGLAPDCRVNREEIFGPVVTLTPFDTEEQVLAWANGTEYGLAATIWTRDLNRAHRVAHALHSGIVWINTWLHRDLRTPFGGMKNSGVGREGGLEALRFFTEPQSITVKL</sequence>
<comment type="similarity">
    <text evidence="1 5">Belongs to the aldehyde dehydrogenase family.</text>
</comment>
<keyword evidence="2 5" id="KW-0560">Oxidoreductase</keyword>
<reference evidence="7 8" key="1">
    <citation type="submission" date="2020-11" db="EMBL/GenBank/DDBJ databases">
        <title>Hymenobacter sp.</title>
        <authorList>
            <person name="Kim M.K."/>
        </authorList>
    </citation>
    <scope>NUCLEOTIDE SEQUENCE [LARGE SCALE GENOMIC DNA]</scope>
    <source>
        <strain evidence="7 8">BT594</strain>
    </source>
</reference>
<dbReference type="Gene3D" id="3.40.309.10">
    <property type="entry name" value="Aldehyde Dehydrogenase, Chain A, domain 2"/>
    <property type="match status" value="1"/>
</dbReference>
<feature type="domain" description="Aldehyde dehydrogenase" evidence="6">
    <location>
        <begin position="17"/>
        <end position="475"/>
    </location>
</feature>
<evidence type="ECO:0000313" key="7">
    <source>
        <dbReference type="EMBL" id="MBG8554420.1"/>
    </source>
</evidence>
<evidence type="ECO:0000256" key="5">
    <source>
        <dbReference type="RuleBase" id="RU003345"/>
    </source>
</evidence>
<proteinExistence type="inferred from homology"/>
<dbReference type="SUPFAM" id="SSF53720">
    <property type="entry name" value="ALDH-like"/>
    <property type="match status" value="1"/>
</dbReference>
<dbReference type="InterPro" id="IPR016162">
    <property type="entry name" value="Ald_DH_N"/>
</dbReference>
<feature type="active site" evidence="4">
    <location>
        <position position="248"/>
    </location>
</feature>
<evidence type="ECO:0000256" key="2">
    <source>
        <dbReference type="ARBA" id="ARBA00023002"/>
    </source>
</evidence>
<evidence type="ECO:0000256" key="1">
    <source>
        <dbReference type="ARBA" id="ARBA00009986"/>
    </source>
</evidence>
<dbReference type="InterPro" id="IPR016161">
    <property type="entry name" value="Ald_DH/histidinol_DH"/>
</dbReference>
<dbReference type="PROSITE" id="PS00070">
    <property type="entry name" value="ALDEHYDE_DEHYDR_CYS"/>
    <property type="match status" value="1"/>
</dbReference>
<dbReference type="PANTHER" id="PTHR43720:SF2">
    <property type="entry name" value="2-AMINOMUCONIC SEMIALDEHYDE DEHYDROGENASE"/>
    <property type="match status" value="1"/>
</dbReference>
<dbReference type="InterPro" id="IPR016160">
    <property type="entry name" value="Ald_DH_CS_CYS"/>
</dbReference>
<comment type="caution">
    <text evidence="7">The sequence shown here is derived from an EMBL/GenBank/DDBJ whole genome shotgun (WGS) entry which is preliminary data.</text>
</comment>
<dbReference type="InterPro" id="IPR016163">
    <property type="entry name" value="Ald_DH_C"/>
</dbReference>
<evidence type="ECO:0000259" key="6">
    <source>
        <dbReference type="Pfam" id="PF00171"/>
    </source>
</evidence>
<dbReference type="Pfam" id="PF00171">
    <property type="entry name" value="Aldedh"/>
    <property type="match status" value="1"/>
</dbReference>
<dbReference type="InterPro" id="IPR015590">
    <property type="entry name" value="Aldehyde_DH_dom"/>
</dbReference>
<dbReference type="PROSITE" id="PS00687">
    <property type="entry name" value="ALDEHYDE_DEHYDR_GLU"/>
    <property type="match status" value="1"/>
</dbReference>
<dbReference type="InterPro" id="IPR029510">
    <property type="entry name" value="Ald_DH_CS_GLU"/>
</dbReference>
<keyword evidence="3" id="KW-0520">NAD</keyword>